<keyword evidence="4" id="KW-1185">Reference proteome</keyword>
<evidence type="ECO:0000256" key="1">
    <source>
        <dbReference type="SAM" id="Coils"/>
    </source>
</evidence>
<proteinExistence type="predicted"/>
<gene>
    <name evidence="3" type="ORF">GCM10007962_16370</name>
</gene>
<feature type="coiled-coil region" evidence="1">
    <location>
        <begin position="62"/>
        <end position="89"/>
    </location>
</feature>
<dbReference type="Pfam" id="PF14129">
    <property type="entry name" value="DUF4296"/>
    <property type="match status" value="1"/>
</dbReference>
<evidence type="ECO:0000313" key="3">
    <source>
        <dbReference type="EMBL" id="GGK22885.1"/>
    </source>
</evidence>
<dbReference type="InterPro" id="IPR025381">
    <property type="entry name" value="DUF4296"/>
</dbReference>
<evidence type="ECO:0000313" key="4">
    <source>
        <dbReference type="Proteomes" id="UP000612329"/>
    </source>
</evidence>
<accession>A0A8J3FG34</accession>
<organism evidence="3 4">
    <name type="scientific">Yeosuana aromativorans</name>
    <dbReference type="NCBI Taxonomy" id="288019"/>
    <lineage>
        <taxon>Bacteria</taxon>
        <taxon>Pseudomonadati</taxon>
        <taxon>Bacteroidota</taxon>
        <taxon>Flavobacteriia</taxon>
        <taxon>Flavobacteriales</taxon>
        <taxon>Flavobacteriaceae</taxon>
        <taxon>Yeosuana</taxon>
    </lineage>
</organism>
<dbReference type="Proteomes" id="UP000612329">
    <property type="component" value="Unassembled WGS sequence"/>
</dbReference>
<reference evidence="3" key="2">
    <citation type="submission" date="2020-09" db="EMBL/GenBank/DDBJ databases">
        <authorList>
            <person name="Sun Q."/>
            <person name="Ohkuma M."/>
        </authorList>
    </citation>
    <scope>NUCLEOTIDE SEQUENCE</scope>
    <source>
        <strain evidence="3">JCM 12862</strain>
    </source>
</reference>
<dbReference type="EMBL" id="BMNR01000003">
    <property type="protein sequence ID" value="GGK22885.1"/>
    <property type="molecule type" value="Genomic_DNA"/>
</dbReference>
<name>A0A8J3FG34_9FLAO</name>
<evidence type="ECO:0000259" key="2">
    <source>
        <dbReference type="Pfam" id="PF14129"/>
    </source>
</evidence>
<protein>
    <recommendedName>
        <fullName evidence="2">DUF4296 domain-containing protein</fullName>
    </recommendedName>
</protein>
<comment type="caution">
    <text evidence="3">The sequence shown here is derived from an EMBL/GenBank/DDBJ whole genome shotgun (WGS) entry which is preliminary data.</text>
</comment>
<dbReference type="AlphaFoldDB" id="A0A8J3FG34"/>
<sequence>MVNIIIDLKLMASSNGSNRKILEDNGVYSDDYIYKKYHIDSLTFASNNAYYSFYINDYEAIYNKVKDSLEALNEFYKELEKEELKEKRKQDSISKIRKKDSINALMVKDSVALRATQDSIRKLKLNRPEPRLIEPVSDKAAQSR</sequence>
<reference evidence="3" key="1">
    <citation type="journal article" date="2014" name="Int. J. Syst. Evol. Microbiol.">
        <title>Complete genome sequence of Corynebacterium casei LMG S-19264T (=DSM 44701T), isolated from a smear-ripened cheese.</title>
        <authorList>
            <consortium name="US DOE Joint Genome Institute (JGI-PGF)"/>
            <person name="Walter F."/>
            <person name="Albersmeier A."/>
            <person name="Kalinowski J."/>
            <person name="Ruckert C."/>
        </authorList>
    </citation>
    <scope>NUCLEOTIDE SEQUENCE</scope>
    <source>
        <strain evidence="3">JCM 12862</strain>
    </source>
</reference>
<keyword evidence="1" id="KW-0175">Coiled coil</keyword>
<feature type="domain" description="DUF4296" evidence="2">
    <location>
        <begin position="1"/>
        <end position="71"/>
    </location>
</feature>